<evidence type="ECO:0000313" key="3">
    <source>
        <dbReference type="EMBL" id="QJE01538.1"/>
    </source>
</evidence>
<feature type="domain" description="Thioesterase" evidence="2">
    <location>
        <begin position="18"/>
        <end position="241"/>
    </location>
</feature>
<evidence type="ECO:0000259" key="2">
    <source>
        <dbReference type="Pfam" id="PF00975"/>
    </source>
</evidence>
<evidence type="ECO:0000313" key="4">
    <source>
        <dbReference type="Proteomes" id="UP000502415"/>
    </source>
</evidence>
<proteinExistence type="inferred from homology"/>
<dbReference type="SUPFAM" id="SSF53474">
    <property type="entry name" value="alpha/beta-Hydrolases"/>
    <property type="match status" value="1"/>
</dbReference>
<reference evidence="3 4" key="1">
    <citation type="submission" date="2020-04" db="EMBL/GenBank/DDBJ databases">
        <title>Genome sequencing of novel species.</title>
        <authorList>
            <person name="Heo J."/>
            <person name="Kim S.-J."/>
            <person name="Kim J.-S."/>
            <person name="Hong S.-B."/>
            <person name="Kwon S.-W."/>
        </authorList>
    </citation>
    <scope>NUCLEOTIDE SEQUENCE [LARGE SCALE GENOMIC DNA]</scope>
    <source>
        <strain evidence="3 4">GN2-R2</strain>
    </source>
</reference>
<dbReference type="GO" id="GO:0008610">
    <property type="term" value="P:lipid biosynthetic process"/>
    <property type="evidence" value="ECO:0007669"/>
    <property type="project" value="TreeGrafter"/>
</dbReference>
<keyword evidence="4" id="KW-1185">Reference proteome</keyword>
<accession>A0A7Z2VY06</accession>
<dbReference type="Pfam" id="PF00975">
    <property type="entry name" value="Thioesterase"/>
    <property type="match status" value="1"/>
</dbReference>
<dbReference type="Proteomes" id="UP000502415">
    <property type="component" value="Chromosome"/>
</dbReference>
<dbReference type="Gene3D" id="3.40.50.1820">
    <property type="entry name" value="alpha/beta hydrolase"/>
    <property type="match status" value="1"/>
</dbReference>
<dbReference type="KEGG" id="mfy:HH212_17125"/>
<gene>
    <name evidence="3" type="ORF">HH212_17125</name>
</gene>
<sequence>MNTLPWILRHPMRTPRLRLFCFCYAGGNAIAYLPWQAGLGLDIEVCAVQLPGRGARTGEAPFSCMESLMRALMPVVGALDELPFAFFGHSLGAMVAFELARRLQGLGLAQPEHLIVSGCAAPRHRKPPRQLHLLPADALIETLREYNGTPHEILAHRELMDLLLPTIRADFALVETYRYQEAPLLALPLTVLAGRSDDATGPASRTQWQRETLGPCRIEWFEGDHFFINDAREAVLAVIRAALLHEAQAQVPSH</sequence>
<name>A0A7Z2VY06_9BURK</name>
<comment type="similarity">
    <text evidence="1">Belongs to the thioesterase family.</text>
</comment>
<dbReference type="AlphaFoldDB" id="A0A7Z2VY06"/>
<protein>
    <submittedName>
        <fullName evidence="3">Thioesterase</fullName>
    </submittedName>
</protein>
<dbReference type="PANTHER" id="PTHR11487:SF0">
    <property type="entry name" value="S-ACYL FATTY ACID SYNTHASE THIOESTERASE, MEDIUM CHAIN"/>
    <property type="match status" value="1"/>
</dbReference>
<dbReference type="RefSeq" id="WP_170203567.1">
    <property type="nucleotide sequence ID" value="NZ_CP051685.1"/>
</dbReference>
<evidence type="ECO:0000256" key="1">
    <source>
        <dbReference type="ARBA" id="ARBA00007169"/>
    </source>
</evidence>
<dbReference type="EMBL" id="CP051685">
    <property type="protein sequence ID" value="QJE01538.1"/>
    <property type="molecule type" value="Genomic_DNA"/>
</dbReference>
<dbReference type="InterPro" id="IPR012223">
    <property type="entry name" value="TEII"/>
</dbReference>
<dbReference type="InterPro" id="IPR001031">
    <property type="entry name" value="Thioesterase"/>
</dbReference>
<organism evidence="3 4">
    <name type="scientific">Massilia forsythiae</name>
    <dbReference type="NCBI Taxonomy" id="2728020"/>
    <lineage>
        <taxon>Bacteria</taxon>
        <taxon>Pseudomonadati</taxon>
        <taxon>Pseudomonadota</taxon>
        <taxon>Betaproteobacteria</taxon>
        <taxon>Burkholderiales</taxon>
        <taxon>Oxalobacteraceae</taxon>
        <taxon>Telluria group</taxon>
        <taxon>Massilia</taxon>
    </lineage>
</organism>
<dbReference type="InterPro" id="IPR029058">
    <property type="entry name" value="AB_hydrolase_fold"/>
</dbReference>
<dbReference type="PANTHER" id="PTHR11487">
    <property type="entry name" value="THIOESTERASE"/>
    <property type="match status" value="1"/>
</dbReference>